<comment type="caution">
    <text evidence="1">The sequence shown here is derived from an EMBL/GenBank/DDBJ whole genome shotgun (WGS) entry which is preliminary data.</text>
</comment>
<name>A0A836C7F0_9STRA</name>
<protein>
    <submittedName>
        <fullName evidence="1">Uncharacterized protein</fullName>
    </submittedName>
</protein>
<sequence length="205" mass="22118">LPFISWLGTEQLSRGTCHHAQQTIIEGVWRIPGLANNLLQGLNTCSPAIDEHAVAWFLDRVVHAAGEPGSEARSHEAMRAMARVLAEREDAAVRKLGESLLEATGQALPASSPGQNTTAAAAAVPRYGVGRSLEAARAAVAGGRHDNDHADFRSVRVEPTVAELSCEEPPYLPAPGEAPRLERQFRLLRHDLVASMREEIDALRA</sequence>
<dbReference type="Proteomes" id="UP000664859">
    <property type="component" value="Unassembled WGS sequence"/>
</dbReference>
<accession>A0A836C7F0</accession>
<feature type="non-terminal residue" evidence="1">
    <location>
        <position position="205"/>
    </location>
</feature>
<dbReference type="AlphaFoldDB" id="A0A836C7F0"/>
<proteinExistence type="predicted"/>
<evidence type="ECO:0000313" key="1">
    <source>
        <dbReference type="EMBL" id="KAG5175825.1"/>
    </source>
</evidence>
<keyword evidence="2" id="KW-1185">Reference proteome</keyword>
<gene>
    <name evidence="1" type="ORF">JKP88DRAFT_142203</name>
</gene>
<organism evidence="1 2">
    <name type="scientific">Tribonema minus</name>
    <dbReference type="NCBI Taxonomy" id="303371"/>
    <lineage>
        <taxon>Eukaryota</taxon>
        <taxon>Sar</taxon>
        <taxon>Stramenopiles</taxon>
        <taxon>Ochrophyta</taxon>
        <taxon>PX clade</taxon>
        <taxon>Xanthophyceae</taxon>
        <taxon>Tribonematales</taxon>
        <taxon>Tribonemataceae</taxon>
        <taxon>Tribonema</taxon>
    </lineage>
</organism>
<dbReference type="EMBL" id="JAFCMP010000545">
    <property type="protein sequence ID" value="KAG5175825.1"/>
    <property type="molecule type" value="Genomic_DNA"/>
</dbReference>
<feature type="non-terminal residue" evidence="1">
    <location>
        <position position="1"/>
    </location>
</feature>
<reference evidence="1" key="1">
    <citation type="submission" date="2021-02" db="EMBL/GenBank/DDBJ databases">
        <title>First Annotated Genome of the Yellow-green Alga Tribonema minus.</title>
        <authorList>
            <person name="Mahan K.M."/>
        </authorList>
    </citation>
    <scope>NUCLEOTIDE SEQUENCE</scope>
    <source>
        <strain evidence="1">UTEX B ZZ1240</strain>
    </source>
</reference>
<evidence type="ECO:0000313" key="2">
    <source>
        <dbReference type="Proteomes" id="UP000664859"/>
    </source>
</evidence>
<dbReference type="OrthoDB" id="2423195at2759"/>